<gene>
    <name evidence="1" type="ORF">ERS007703_04747</name>
    <name evidence="2" type="ORF">ERS007739_04067</name>
</gene>
<sequence length="45" mass="4645">MVFRAIAVAADPHHVAALGGRQLFAALAKLGHQLRGVQASLDPLG</sequence>
<evidence type="ECO:0000313" key="4">
    <source>
        <dbReference type="Proteomes" id="UP000039021"/>
    </source>
</evidence>
<dbReference type="EMBL" id="CSBK01002332">
    <property type="protein sequence ID" value="COZ72528.1"/>
    <property type="molecule type" value="Genomic_DNA"/>
</dbReference>
<protein>
    <submittedName>
        <fullName evidence="1">Uncharacterized protein</fullName>
    </submittedName>
</protein>
<organism evidence="1 3">
    <name type="scientific">Mycobacterium tuberculosis</name>
    <dbReference type="NCBI Taxonomy" id="1773"/>
    <lineage>
        <taxon>Bacteria</taxon>
        <taxon>Bacillati</taxon>
        <taxon>Actinomycetota</taxon>
        <taxon>Actinomycetes</taxon>
        <taxon>Mycobacteriales</taxon>
        <taxon>Mycobacteriaceae</taxon>
        <taxon>Mycobacterium</taxon>
        <taxon>Mycobacterium tuberculosis complex</taxon>
    </lineage>
</organism>
<reference evidence="2" key="3">
    <citation type="submission" date="2015-03" db="EMBL/GenBank/DDBJ databases">
        <authorList>
            <consortium name="Pathogen Informatics"/>
            <person name="Murphy D."/>
        </authorList>
    </citation>
    <scope>NUCLEOTIDE SEQUENCE</scope>
    <source>
        <strain evidence="2">N09902308</strain>
    </source>
</reference>
<dbReference type="AlphaFoldDB" id="A0A0U0UIQ7"/>
<evidence type="ECO:0000313" key="1">
    <source>
        <dbReference type="EMBL" id="COX08989.1"/>
    </source>
</evidence>
<reference evidence="3 4" key="2">
    <citation type="submission" date="2015-03" db="EMBL/GenBank/DDBJ databases">
        <authorList>
            <consortium name="Pathogen Informatics"/>
        </authorList>
    </citation>
    <scope>NUCLEOTIDE SEQUENCE [LARGE SCALE GENOMIC DNA]</scope>
    <source>
        <strain evidence="3">K00500041</strain>
        <strain evidence="4">N09902308</strain>
    </source>
</reference>
<dbReference type="Proteomes" id="UP000039021">
    <property type="component" value="Unassembled WGS sequence"/>
</dbReference>
<proteinExistence type="predicted"/>
<reference evidence="1" key="1">
    <citation type="submission" date="2015-03" db="EMBL/GenBank/DDBJ databases">
        <authorList>
            <person name="Murphy D."/>
        </authorList>
    </citation>
    <scope>NUCLEOTIDE SEQUENCE [LARGE SCALE GENOMIC DNA]</scope>
    <source>
        <strain evidence="1">K00500041</strain>
    </source>
</reference>
<dbReference type="EMBL" id="CSAE01000920">
    <property type="protein sequence ID" value="COX08989.1"/>
    <property type="molecule type" value="Genomic_DNA"/>
</dbReference>
<evidence type="ECO:0000313" key="2">
    <source>
        <dbReference type="EMBL" id="COZ72528.1"/>
    </source>
</evidence>
<evidence type="ECO:0000313" key="3">
    <source>
        <dbReference type="Proteomes" id="UP000038802"/>
    </source>
</evidence>
<name>A0A0U0UIQ7_MYCTX</name>
<dbReference type="Proteomes" id="UP000038802">
    <property type="component" value="Unassembled WGS sequence"/>
</dbReference>
<accession>A0A0U0UIQ7</accession>